<protein>
    <submittedName>
        <fullName evidence="2">Uncharacterized protein LOC113468364</fullName>
    </submittedName>
</protein>
<dbReference type="AlphaFoldDB" id="A0A3Q0IXM3"/>
<dbReference type="RefSeq" id="XP_026680996.1">
    <property type="nucleotide sequence ID" value="XM_026825195.1"/>
</dbReference>
<sequence>MESVQVYLVCDVKECCPAFLPSCLRREFCPSLDYRYTGRHISVVVVERRHPGSNADLQLPEHKDEGLSTQQHPAKTDWYNMGSLTSPAPHIHNCAQPLRCRVRCPCVEVIRPLQTSQYRHQRILPNHHRLPQADSSR</sequence>
<keyword evidence="1" id="KW-1185">Reference proteome</keyword>
<dbReference type="KEGG" id="dci:113468364"/>
<evidence type="ECO:0000313" key="1">
    <source>
        <dbReference type="Proteomes" id="UP000079169"/>
    </source>
</evidence>
<gene>
    <name evidence="2" type="primary">LOC113468364</name>
</gene>
<proteinExistence type="predicted"/>
<dbReference type="PaxDb" id="121845-A0A3Q0IXM3"/>
<name>A0A3Q0IXM3_DIACI</name>
<dbReference type="GeneID" id="113468364"/>
<reference evidence="2" key="1">
    <citation type="submission" date="2025-08" db="UniProtKB">
        <authorList>
            <consortium name="RefSeq"/>
        </authorList>
    </citation>
    <scope>IDENTIFICATION</scope>
</reference>
<accession>A0A3Q0IXM3</accession>
<dbReference type="Proteomes" id="UP000079169">
    <property type="component" value="Unplaced"/>
</dbReference>
<evidence type="ECO:0000313" key="2">
    <source>
        <dbReference type="RefSeq" id="XP_026680996.1"/>
    </source>
</evidence>
<organism evidence="1 2">
    <name type="scientific">Diaphorina citri</name>
    <name type="common">Asian citrus psyllid</name>
    <dbReference type="NCBI Taxonomy" id="121845"/>
    <lineage>
        <taxon>Eukaryota</taxon>
        <taxon>Metazoa</taxon>
        <taxon>Ecdysozoa</taxon>
        <taxon>Arthropoda</taxon>
        <taxon>Hexapoda</taxon>
        <taxon>Insecta</taxon>
        <taxon>Pterygota</taxon>
        <taxon>Neoptera</taxon>
        <taxon>Paraneoptera</taxon>
        <taxon>Hemiptera</taxon>
        <taxon>Sternorrhyncha</taxon>
        <taxon>Psylloidea</taxon>
        <taxon>Psyllidae</taxon>
        <taxon>Diaphorininae</taxon>
        <taxon>Diaphorina</taxon>
    </lineage>
</organism>